<dbReference type="InterPro" id="IPR036388">
    <property type="entry name" value="WH-like_DNA-bd_sf"/>
</dbReference>
<feature type="compositionally biased region" description="Basic and acidic residues" evidence="1">
    <location>
        <begin position="1"/>
        <end position="14"/>
    </location>
</feature>
<evidence type="ECO:0000256" key="1">
    <source>
        <dbReference type="SAM" id="MobiDB-lite"/>
    </source>
</evidence>
<evidence type="ECO:0000313" key="2">
    <source>
        <dbReference type="EMBL" id="BBZ43674.1"/>
    </source>
</evidence>
<feature type="compositionally biased region" description="Low complexity" evidence="1">
    <location>
        <begin position="20"/>
        <end position="30"/>
    </location>
</feature>
<dbReference type="RefSeq" id="WP_085271102.1">
    <property type="nucleotide sequence ID" value="NZ_AP022614.1"/>
</dbReference>
<proteinExistence type="predicted"/>
<evidence type="ECO:0000313" key="3">
    <source>
        <dbReference type="Proteomes" id="UP000467105"/>
    </source>
</evidence>
<gene>
    <name evidence="2" type="ORF">MPRM_09550</name>
</gene>
<sequence>MDQPLRAELRRIRDGGGAGSPDAGAALGDGPAERRLEAAMRALALHRGPGSSTCPSDAARAVGGEGWRGLMADARRLARDLARSGEVEITQRGAVLDPDGDWRGPVRIRAAR</sequence>
<dbReference type="SUPFAM" id="SSF46785">
    <property type="entry name" value="Winged helix' DNA-binding domain"/>
    <property type="match status" value="1"/>
</dbReference>
<dbReference type="Pfam" id="PF11625">
    <property type="entry name" value="DUF3253"/>
    <property type="match status" value="1"/>
</dbReference>
<dbReference type="EMBL" id="AP022614">
    <property type="protein sequence ID" value="BBZ43674.1"/>
    <property type="molecule type" value="Genomic_DNA"/>
</dbReference>
<dbReference type="InterPro" id="IPR036390">
    <property type="entry name" value="WH_DNA-bd_sf"/>
</dbReference>
<reference evidence="2 3" key="1">
    <citation type="journal article" date="2019" name="Emerg. Microbes Infect.">
        <title>Comprehensive subspecies identification of 175 nontuberculous mycobacteria species based on 7547 genomic profiles.</title>
        <authorList>
            <person name="Matsumoto Y."/>
            <person name="Kinjo T."/>
            <person name="Motooka D."/>
            <person name="Nabeya D."/>
            <person name="Jung N."/>
            <person name="Uechi K."/>
            <person name="Horii T."/>
            <person name="Iida T."/>
            <person name="Fujita J."/>
            <person name="Nakamura S."/>
        </authorList>
    </citation>
    <scope>NUCLEOTIDE SEQUENCE [LARGE SCALE GENOMIC DNA]</scope>
    <source>
        <strain evidence="2 3">JCM 14742</strain>
    </source>
</reference>
<feature type="region of interest" description="Disordered" evidence="1">
    <location>
        <begin position="1"/>
        <end position="30"/>
    </location>
</feature>
<protein>
    <submittedName>
        <fullName evidence="2">Uncharacterized protein</fullName>
    </submittedName>
</protein>
<keyword evidence="3" id="KW-1185">Reference proteome</keyword>
<accession>A0A7I7YR91</accession>
<name>A0A7I7YR91_9MYCO</name>
<dbReference type="Proteomes" id="UP000467105">
    <property type="component" value="Chromosome"/>
</dbReference>
<organism evidence="2 3">
    <name type="scientific">Mycobacterium parmense</name>
    <dbReference type="NCBI Taxonomy" id="185642"/>
    <lineage>
        <taxon>Bacteria</taxon>
        <taxon>Bacillati</taxon>
        <taxon>Actinomycetota</taxon>
        <taxon>Actinomycetes</taxon>
        <taxon>Mycobacteriales</taxon>
        <taxon>Mycobacteriaceae</taxon>
        <taxon>Mycobacterium</taxon>
        <taxon>Mycobacterium simiae complex</taxon>
    </lineage>
</organism>
<dbReference type="InterPro" id="IPR021660">
    <property type="entry name" value="DUF3253"/>
</dbReference>
<dbReference type="AlphaFoldDB" id="A0A7I7YR91"/>
<dbReference type="Gene3D" id="1.10.10.10">
    <property type="entry name" value="Winged helix-like DNA-binding domain superfamily/Winged helix DNA-binding domain"/>
    <property type="match status" value="1"/>
</dbReference>